<feature type="transmembrane region" description="Helical" evidence="2">
    <location>
        <begin position="79"/>
        <end position="96"/>
    </location>
</feature>
<protein>
    <recommendedName>
        <fullName evidence="3">DUF6677 domain-containing protein</fullName>
    </recommendedName>
</protein>
<dbReference type="RefSeq" id="WP_197138328.1">
    <property type="nucleotide sequence ID" value="NZ_SJPZ01000002.1"/>
</dbReference>
<dbReference type="EMBL" id="SJPZ01000002">
    <property type="protein sequence ID" value="TWU63327.1"/>
    <property type="molecule type" value="Genomic_DNA"/>
</dbReference>
<reference evidence="4 5" key="1">
    <citation type="submission" date="2019-02" db="EMBL/GenBank/DDBJ databases">
        <title>Deep-cultivation of Planctomycetes and their phenomic and genomic characterization uncovers novel biology.</title>
        <authorList>
            <person name="Wiegand S."/>
            <person name="Jogler M."/>
            <person name="Boedeker C."/>
            <person name="Pinto D."/>
            <person name="Vollmers J."/>
            <person name="Rivas-Marin E."/>
            <person name="Kohn T."/>
            <person name="Peeters S.H."/>
            <person name="Heuer A."/>
            <person name="Rast P."/>
            <person name="Oberbeckmann S."/>
            <person name="Bunk B."/>
            <person name="Jeske O."/>
            <person name="Meyerdierks A."/>
            <person name="Storesund J.E."/>
            <person name="Kallscheuer N."/>
            <person name="Luecker S."/>
            <person name="Lage O.M."/>
            <person name="Pohl T."/>
            <person name="Merkel B.J."/>
            <person name="Hornburger P."/>
            <person name="Mueller R.-W."/>
            <person name="Bruemmer F."/>
            <person name="Labrenz M."/>
            <person name="Spormann A.M."/>
            <person name="Op Den Camp H."/>
            <person name="Overmann J."/>
            <person name="Amann R."/>
            <person name="Jetten M.S.M."/>
            <person name="Mascher T."/>
            <person name="Medema M.H."/>
            <person name="Devos D.P."/>
            <person name="Kaster A.-K."/>
            <person name="Ovreas L."/>
            <person name="Rohde M."/>
            <person name="Galperin M.Y."/>
            <person name="Jogler C."/>
        </authorList>
    </citation>
    <scope>NUCLEOTIDE SEQUENCE [LARGE SCALE GENOMIC DNA]</scope>
    <source>
        <strain evidence="4 5">V7</strain>
    </source>
</reference>
<feature type="compositionally biased region" description="Polar residues" evidence="1">
    <location>
        <begin position="204"/>
        <end position="213"/>
    </location>
</feature>
<comment type="caution">
    <text evidence="4">The sequence shown here is derived from an EMBL/GenBank/DDBJ whole genome shotgun (WGS) entry which is preliminary data.</text>
</comment>
<dbReference type="AlphaFoldDB" id="A0A5C6FMQ0"/>
<evidence type="ECO:0000256" key="2">
    <source>
        <dbReference type="SAM" id="Phobius"/>
    </source>
</evidence>
<feature type="compositionally biased region" description="Acidic residues" evidence="1">
    <location>
        <begin position="192"/>
        <end position="201"/>
    </location>
</feature>
<feature type="region of interest" description="Disordered" evidence="1">
    <location>
        <begin position="180"/>
        <end position="213"/>
    </location>
</feature>
<organism evidence="4 5">
    <name type="scientific">Crateriforma conspicua</name>
    <dbReference type="NCBI Taxonomy" id="2527996"/>
    <lineage>
        <taxon>Bacteria</taxon>
        <taxon>Pseudomonadati</taxon>
        <taxon>Planctomycetota</taxon>
        <taxon>Planctomycetia</taxon>
        <taxon>Planctomycetales</taxon>
        <taxon>Planctomycetaceae</taxon>
        <taxon>Crateriforma</taxon>
    </lineage>
</organism>
<dbReference type="InterPro" id="IPR046499">
    <property type="entry name" value="DUF6677"/>
</dbReference>
<keyword evidence="2" id="KW-0472">Membrane</keyword>
<feature type="transmembrane region" description="Helical" evidence="2">
    <location>
        <begin position="45"/>
        <end position="67"/>
    </location>
</feature>
<name>A0A5C6FMQ0_9PLAN</name>
<sequence>MTNEESNVIEVDGQLVDLRNRHLAALLAWLIPGAGHFYQGRRAKGGLFVISILMIWILGFALGGNHVVYASWQPGDKRWHYFLQAGVGAAALPALIQGDRMRRMTDPMTGRTLDGYQPLWNGFMAPPHRPVIEKNADEVSAWYARRGAGYEMGTWYTMIAGLLNILVIYDAYAGPLSIPISGRKGRERAKDDGDDSAEPDGDGSQQPATTASA</sequence>
<evidence type="ECO:0000313" key="5">
    <source>
        <dbReference type="Proteomes" id="UP000316476"/>
    </source>
</evidence>
<feature type="domain" description="DUF6677" evidence="3">
    <location>
        <begin position="23"/>
        <end position="183"/>
    </location>
</feature>
<dbReference type="Proteomes" id="UP000316476">
    <property type="component" value="Unassembled WGS sequence"/>
</dbReference>
<dbReference type="Pfam" id="PF20382">
    <property type="entry name" value="DUF6677"/>
    <property type="match status" value="1"/>
</dbReference>
<keyword evidence="2" id="KW-1133">Transmembrane helix</keyword>
<evidence type="ECO:0000313" key="4">
    <source>
        <dbReference type="EMBL" id="TWU63327.1"/>
    </source>
</evidence>
<keyword evidence="2" id="KW-0812">Transmembrane</keyword>
<proteinExistence type="predicted"/>
<evidence type="ECO:0000256" key="1">
    <source>
        <dbReference type="SAM" id="MobiDB-lite"/>
    </source>
</evidence>
<accession>A0A5C6FMQ0</accession>
<gene>
    <name evidence="4" type="ORF">V7x_50670</name>
</gene>
<evidence type="ECO:0000259" key="3">
    <source>
        <dbReference type="Pfam" id="PF20382"/>
    </source>
</evidence>